<dbReference type="CDD" id="cd03801">
    <property type="entry name" value="GT4_PimA-like"/>
    <property type="match status" value="1"/>
</dbReference>
<dbReference type="Proteomes" id="UP000483379">
    <property type="component" value="Unassembled WGS sequence"/>
</dbReference>
<dbReference type="Gene3D" id="3.40.50.2000">
    <property type="entry name" value="Glycogen Phosphorylase B"/>
    <property type="match status" value="3"/>
</dbReference>
<dbReference type="Pfam" id="PF13692">
    <property type="entry name" value="Glyco_trans_1_4"/>
    <property type="match status" value="1"/>
</dbReference>
<sequence>MKVLLITHGKYLAADGVASGNSVRAYFLARGLVDAGIEVVHAYPSGLGAPTTPEPRPGIRVLVYDDEAGLASLIQEETPDALIVGYWELIEALPQDLDLPIVLDVVAPRILEAMYQEHLDLSSEVRRALACYRRADRFLVGSQRQASFLLSWLILAGAECLAESPIDVLPISVEPAAEAPPGDIQDDCLRLVSGGVFWPWRRTEDWFDSLIAALQRHGGGQAELALFSGGYVYAADAAAPTLSEREAAWPEQLVKRYGLLPYQEMQTFLRTRCRIGVELADENPERRHSQSFRAMEFLRNGLPLLCNGYTELAEQVRAYDAGWVVDGMDDLDAAVAEILGSPDLVAVKSRNALRLVEARFHYRKTTAPLVRFLREPRKAVWGEPLISLHPGSEATEPVATLPPAQESEAVAGGAEAPSGGRRAPRQVVAAVSGPLKTAIRQAGKPLLKGLARAAGRLGRSDAVIMVSRSDIRPANHGAAVKIDRTAWGLSHAVSAVYLVSDDRRHYWEVREGVFRQRSFPRWLARLGPEPERVRRFLIESGMPADDAFLYTPVADWSFLLRALYLALKSGARLYQAEFPAYGRATVWARDLLGGRALLVEHNVEYQRLADQVDDLPHHGYEMLRKVELGWCRRSDAVITVSEADRQRLVEDGVDSARVHVIPHGVDLEQFERAEPLDLHARYGIPRERSVLVYHGIYMYPPNLEAMQVMAREILPRLERAGVSATLLAIGAYPPEQSLHPNLVFTGPVESVAPYLKAADLAVVPLQKGGGTRMKILDYFAAGLAVVSTAKGAEGIPIQSGVQAMVVEGQDAFAEAVAALLRDPDARERLGRAARTFVEPLDWRAIAARYLELV</sequence>
<name>A0A6M0K2K0_9GAMM</name>
<keyword evidence="3" id="KW-0808">Transferase</keyword>
<proteinExistence type="predicted"/>
<evidence type="ECO:0000256" key="1">
    <source>
        <dbReference type="SAM" id="MobiDB-lite"/>
    </source>
</evidence>
<dbReference type="SUPFAM" id="SSF53756">
    <property type="entry name" value="UDP-Glycosyltransferase/glycogen phosphorylase"/>
    <property type="match status" value="2"/>
</dbReference>
<evidence type="ECO:0000313" key="4">
    <source>
        <dbReference type="Proteomes" id="UP000483379"/>
    </source>
</evidence>
<dbReference type="GO" id="GO:0016757">
    <property type="term" value="F:glycosyltransferase activity"/>
    <property type="evidence" value="ECO:0007669"/>
    <property type="project" value="UniProtKB-ARBA"/>
</dbReference>
<reference evidence="3 4" key="1">
    <citation type="submission" date="2020-02" db="EMBL/GenBank/DDBJ databases">
        <title>Genome sequences of Thiorhodococcus mannitoliphagus and Thiorhodococcus minor, purple sulfur photosynthetic bacteria in the gammaproteobacterial family, Chromatiaceae.</title>
        <authorList>
            <person name="Aviles F.A."/>
            <person name="Meyer T.E."/>
            <person name="Kyndt J.A."/>
        </authorList>
    </citation>
    <scope>NUCLEOTIDE SEQUENCE [LARGE SCALE GENOMIC DNA]</scope>
    <source>
        <strain evidence="3 4">DSM 11518</strain>
    </source>
</reference>
<feature type="region of interest" description="Disordered" evidence="1">
    <location>
        <begin position="391"/>
        <end position="423"/>
    </location>
</feature>
<dbReference type="PANTHER" id="PTHR12526">
    <property type="entry name" value="GLYCOSYLTRANSFERASE"/>
    <property type="match status" value="1"/>
</dbReference>
<accession>A0A6M0K2K0</accession>
<organism evidence="3 4">
    <name type="scientific">Thiorhodococcus minor</name>
    <dbReference type="NCBI Taxonomy" id="57489"/>
    <lineage>
        <taxon>Bacteria</taxon>
        <taxon>Pseudomonadati</taxon>
        <taxon>Pseudomonadota</taxon>
        <taxon>Gammaproteobacteria</taxon>
        <taxon>Chromatiales</taxon>
        <taxon>Chromatiaceae</taxon>
        <taxon>Thiorhodococcus</taxon>
    </lineage>
</organism>
<evidence type="ECO:0000259" key="2">
    <source>
        <dbReference type="Pfam" id="PF13439"/>
    </source>
</evidence>
<feature type="domain" description="Glycosyltransferase subfamily 4-like N-terminal" evidence="2">
    <location>
        <begin position="553"/>
        <end position="669"/>
    </location>
</feature>
<comment type="caution">
    <text evidence="3">The sequence shown here is derived from an EMBL/GenBank/DDBJ whole genome shotgun (WGS) entry which is preliminary data.</text>
</comment>
<dbReference type="RefSeq" id="WP_164453029.1">
    <property type="nucleotide sequence ID" value="NZ_JAAIJQ010000030.1"/>
</dbReference>
<dbReference type="AlphaFoldDB" id="A0A6M0K2K0"/>
<dbReference type="PANTHER" id="PTHR12526:SF600">
    <property type="entry name" value="GLYCOSYL TRANSFERASE GROUP 1"/>
    <property type="match status" value="1"/>
</dbReference>
<dbReference type="EMBL" id="JAAIJQ010000030">
    <property type="protein sequence ID" value="NEV62565.1"/>
    <property type="molecule type" value="Genomic_DNA"/>
</dbReference>
<gene>
    <name evidence="3" type="ORF">G3446_11795</name>
</gene>
<evidence type="ECO:0000313" key="3">
    <source>
        <dbReference type="EMBL" id="NEV62565.1"/>
    </source>
</evidence>
<dbReference type="InterPro" id="IPR028098">
    <property type="entry name" value="Glyco_trans_4-like_N"/>
</dbReference>
<protein>
    <submittedName>
        <fullName evidence="3">Glycosyltransferase family 4 protein</fullName>
    </submittedName>
</protein>
<keyword evidence="4" id="KW-1185">Reference proteome</keyword>
<dbReference type="Pfam" id="PF13439">
    <property type="entry name" value="Glyco_transf_4"/>
    <property type="match status" value="1"/>
</dbReference>